<protein>
    <submittedName>
        <fullName evidence="1">Uncharacterized protein</fullName>
    </submittedName>
</protein>
<dbReference type="RefSeq" id="WP_014563541.1">
    <property type="nucleotide sequence ID" value="NZ_BLYO01000126.1"/>
</dbReference>
<reference evidence="1 4" key="1">
    <citation type="submission" date="2017-02" db="EMBL/GenBank/DDBJ databases">
        <title>Complete genome sequence of Lactobacillus helveticus.</title>
        <authorList>
            <person name="Kim J.F."/>
            <person name="Chung Y."/>
            <person name="Kwak M."/>
        </authorList>
    </citation>
    <scope>NUCLEOTIDE SEQUENCE [LARGE SCALE GENOMIC DNA]</scope>
    <source>
        <strain evidence="1 4">LH5</strain>
    </source>
</reference>
<organism evidence="1 4">
    <name type="scientific">Lactobacillus helveticus</name>
    <name type="common">Lactobacillus suntoryeus</name>
    <dbReference type="NCBI Taxonomy" id="1587"/>
    <lineage>
        <taxon>Bacteria</taxon>
        <taxon>Bacillati</taxon>
        <taxon>Bacillota</taxon>
        <taxon>Bacilli</taxon>
        <taxon>Lactobacillales</taxon>
        <taxon>Lactobacillaceae</taxon>
        <taxon>Lactobacillus</taxon>
    </lineage>
</organism>
<evidence type="ECO:0000313" key="3">
    <source>
        <dbReference type="EMBL" id="NRN91182.1"/>
    </source>
</evidence>
<name>A0A3Q8SNS8_LACHE</name>
<dbReference type="EMBL" id="WCGB01000009">
    <property type="protein sequence ID" value="NRN91182.1"/>
    <property type="molecule type" value="Genomic_DNA"/>
</dbReference>
<accession>A0A3Q8SNS8</accession>
<dbReference type="Proteomes" id="UP000267945">
    <property type="component" value="Chromosome"/>
</dbReference>
<gene>
    <name evidence="3" type="ORF">IMAU50013_00708</name>
    <name evidence="1" type="ORF">LH5_00343</name>
    <name evidence="2" type="ORF">LHEH8_05910</name>
</gene>
<dbReference type="AlphaFoldDB" id="A0A3Q8SNS8"/>
<evidence type="ECO:0000313" key="2">
    <source>
        <dbReference type="EMBL" id="GFO98835.1"/>
    </source>
</evidence>
<dbReference type="Proteomes" id="UP000601587">
    <property type="component" value="Unassembled WGS sequence"/>
</dbReference>
<proteinExistence type="predicted"/>
<dbReference type="EMBL" id="CP019581">
    <property type="protein sequence ID" value="AZK90604.1"/>
    <property type="molecule type" value="Genomic_DNA"/>
</dbReference>
<evidence type="ECO:0000313" key="1">
    <source>
        <dbReference type="EMBL" id="AZK90604.1"/>
    </source>
</evidence>
<reference evidence="3" key="2">
    <citation type="submission" date="2019-09" db="EMBL/GenBank/DDBJ databases">
        <title>Comparative genomic analysis of Lactobacillus helveticus.</title>
        <authorList>
            <person name="Zhang H."/>
            <person name="Chen Y."/>
            <person name="Zhong Z."/>
        </authorList>
    </citation>
    <scope>NUCLEOTIDE SEQUENCE</scope>
    <source>
        <strain evidence="3">IMAU50013</strain>
    </source>
</reference>
<evidence type="ECO:0000313" key="4">
    <source>
        <dbReference type="Proteomes" id="UP000267945"/>
    </source>
</evidence>
<dbReference type="GeneID" id="99756524"/>
<reference evidence="2" key="3">
    <citation type="submission" date="2020-07" db="EMBL/GenBank/DDBJ databases">
        <title>Draft genome sequence of Lactobacillus helveticus strain H-8.</title>
        <authorList>
            <person name="Endo A."/>
            <person name="Maeno S."/>
            <person name="Kido Y."/>
        </authorList>
    </citation>
    <scope>NUCLEOTIDE SEQUENCE</scope>
    <source>
        <strain evidence="2">H-8</strain>
    </source>
</reference>
<sequence>MEDELLDFKIEQEAEKRIENGHSKYSEEDIFGKDGLKNVKLDENDGWE</sequence>
<dbReference type="EMBL" id="BLYO01000126">
    <property type="protein sequence ID" value="GFO98835.1"/>
    <property type="molecule type" value="Genomic_DNA"/>
</dbReference>
<dbReference type="Proteomes" id="UP000618094">
    <property type="component" value="Unassembled WGS sequence"/>
</dbReference>